<dbReference type="PANTHER" id="PTHR43767:SF7">
    <property type="entry name" value="MEDIUM_LONG-CHAIN-FATTY-ACID--COA LIGASE FADD8"/>
    <property type="match status" value="1"/>
</dbReference>
<accession>A0A1Y6EMA6</accession>
<comment type="catalytic activity">
    <reaction evidence="3">
        <text>3-(methylsulfanyl)propanoate + ATP + CoA = 3-(methylsulfanyl)propanoyl-CoA + AMP + diphosphate</text>
        <dbReference type="Rhea" id="RHEA:43052"/>
        <dbReference type="ChEBI" id="CHEBI:30616"/>
        <dbReference type="ChEBI" id="CHEBI:33019"/>
        <dbReference type="ChEBI" id="CHEBI:49016"/>
        <dbReference type="ChEBI" id="CHEBI:57287"/>
        <dbReference type="ChEBI" id="CHEBI:82815"/>
        <dbReference type="ChEBI" id="CHEBI:456215"/>
        <dbReference type="EC" id="6.2.1.44"/>
    </reaction>
    <physiologicalReaction direction="left-to-right" evidence="3">
        <dbReference type="Rhea" id="RHEA:43053"/>
    </physiologicalReaction>
</comment>
<dbReference type="EC" id="6.2.1.44" evidence="4"/>
<evidence type="ECO:0000256" key="2">
    <source>
        <dbReference type="ARBA" id="ARBA00022598"/>
    </source>
</evidence>
<evidence type="ECO:0000313" key="8">
    <source>
        <dbReference type="EMBL" id="SMQ63794.1"/>
    </source>
</evidence>
<dbReference type="InterPro" id="IPR050237">
    <property type="entry name" value="ATP-dep_AMP-bd_enzyme"/>
</dbReference>
<dbReference type="RefSeq" id="WP_086436773.1">
    <property type="nucleotide sequence ID" value="NZ_FXWG01000001.1"/>
</dbReference>
<feature type="domain" description="AMP-dependent synthetase/ligase" evidence="6">
    <location>
        <begin position="77"/>
        <end position="451"/>
    </location>
</feature>
<evidence type="ECO:0000256" key="3">
    <source>
        <dbReference type="ARBA" id="ARBA00051915"/>
    </source>
</evidence>
<dbReference type="AlphaFoldDB" id="A0A1Y6EMA6"/>
<name>A0A1Y6EMA6_9SPHN</name>
<organism evidence="8 9">
    <name type="scientific">Altererythrobacter xiamenensis</name>
    <dbReference type="NCBI Taxonomy" id="1316679"/>
    <lineage>
        <taxon>Bacteria</taxon>
        <taxon>Pseudomonadati</taxon>
        <taxon>Pseudomonadota</taxon>
        <taxon>Alphaproteobacteria</taxon>
        <taxon>Sphingomonadales</taxon>
        <taxon>Erythrobacteraceae</taxon>
        <taxon>Altererythrobacter</taxon>
    </lineage>
</organism>
<dbReference type="InterPro" id="IPR025110">
    <property type="entry name" value="AMP-bd_C"/>
</dbReference>
<dbReference type="PROSITE" id="PS00455">
    <property type="entry name" value="AMP_BINDING"/>
    <property type="match status" value="1"/>
</dbReference>
<protein>
    <recommendedName>
        <fullName evidence="5">3-methylmercaptopropionyl-CoA ligase</fullName>
        <ecNumber evidence="4">6.2.1.44</ecNumber>
    </recommendedName>
</protein>
<dbReference type="InterPro" id="IPR045851">
    <property type="entry name" value="AMP-bd_C_sf"/>
</dbReference>
<dbReference type="Gene3D" id="3.30.300.30">
    <property type="match status" value="1"/>
</dbReference>
<dbReference type="OrthoDB" id="9803968at2"/>
<evidence type="ECO:0000256" key="4">
    <source>
        <dbReference type="ARBA" id="ARBA00066616"/>
    </source>
</evidence>
<dbReference type="InterPro" id="IPR000873">
    <property type="entry name" value="AMP-dep_synth/lig_dom"/>
</dbReference>
<keyword evidence="9" id="KW-1185">Reference proteome</keyword>
<evidence type="ECO:0000313" key="9">
    <source>
        <dbReference type="Proteomes" id="UP000194420"/>
    </source>
</evidence>
<reference evidence="9" key="1">
    <citation type="submission" date="2017-04" db="EMBL/GenBank/DDBJ databases">
        <authorList>
            <person name="Varghese N."/>
            <person name="Submissions S."/>
        </authorList>
    </citation>
    <scope>NUCLEOTIDE SEQUENCE [LARGE SCALE GENOMIC DNA]</scope>
</reference>
<dbReference type="SUPFAM" id="SSF56801">
    <property type="entry name" value="Acetyl-CoA synthetase-like"/>
    <property type="match status" value="1"/>
</dbReference>
<sequence>MGEAANVLSAGQDLASVIGWERPAGWPAISREACKDRLTAPGERFEMETIDIRGVPTRVWKNAPPNLRAIAMLGRMHGTREFTIYEDERVTFGAWFKAVAALAHEFQARGIKKGDRIALAMRNLPEWPVVFFASVTIGAICVPLNAWWTGPELAYGLANSGTRLLVCDDERWERIAPHREDCLELETVLVSRADESQEGAERLEDVIGTPPQYADLPQRELPEIDIAPDDDATIFYTSGTTGNPKGALGTHRNLCTNILSSAYNAACAVLRRGEALPEPQPKTVLNVIPLFHVTACSAGLMGHIAAGNTMVFMHKWDPVKAFQIIEREKVNATGGVPTIAWQLLEHPERVNYDLSSLEAVAYGGAPAAPDLVRKIRDVFGALPGNGWGMTETMATVTGHSSEDYLNRPESCGPPVAVADLKIMSEDGEREMPVGEVGELWARGPMVVKGYWNNPDATAATFTEGWVKTGDLARLDEEGFCYIVDRAKDMVIRGGENIYSSEVENVLYDHPAVTDAALIGLPHKQLGEVPAAVVHCAPGHQASEDELKSWVAGRLAKFKVPERVVFSKETLPRNANGKILKKDLAILFDEK</sequence>
<gene>
    <name evidence="8" type="ORF">SAMN06297468_0905</name>
</gene>
<dbReference type="Gene3D" id="2.30.38.10">
    <property type="entry name" value="Luciferase, Domain 3"/>
    <property type="match status" value="1"/>
</dbReference>
<dbReference type="PANTHER" id="PTHR43767">
    <property type="entry name" value="LONG-CHAIN-FATTY-ACID--COA LIGASE"/>
    <property type="match status" value="1"/>
</dbReference>
<evidence type="ECO:0000256" key="5">
    <source>
        <dbReference type="ARBA" id="ARBA00067668"/>
    </source>
</evidence>
<proteinExistence type="inferred from homology"/>
<evidence type="ECO:0000259" key="7">
    <source>
        <dbReference type="Pfam" id="PF13193"/>
    </source>
</evidence>
<evidence type="ECO:0000259" key="6">
    <source>
        <dbReference type="Pfam" id="PF00501"/>
    </source>
</evidence>
<dbReference type="EMBL" id="FXWG01000001">
    <property type="protein sequence ID" value="SMQ63794.1"/>
    <property type="molecule type" value="Genomic_DNA"/>
</dbReference>
<feature type="domain" description="AMP-binding enzyme C-terminal" evidence="7">
    <location>
        <begin position="501"/>
        <end position="577"/>
    </location>
</feature>
<dbReference type="Proteomes" id="UP000194420">
    <property type="component" value="Unassembled WGS sequence"/>
</dbReference>
<dbReference type="FunFam" id="3.30.300.30:FF:000008">
    <property type="entry name" value="2,3-dihydroxybenzoate-AMP ligase"/>
    <property type="match status" value="1"/>
</dbReference>
<dbReference type="Pfam" id="PF00501">
    <property type="entry name" value="AMP-binding"/>
    <property type="match status" value="1"/>
</dbReference>
<dbReference type="Pfam" id="PF13193">
    <property type="entry name" value="AMP-binding_C"/>
    <property type="match status" value="1"/>
</dbReference>
<evidence type="ECO:0000256" key="1">
    <source>
        <dbReference type="ARBA" id="ARBA00006432"/>
    </source>
</evidence>
<dbReference type="InterPro" id="IPR020845">
    <property type="entry name" value="AMP-binding_CS"/>
</dbReference>
<comment type="similarity">
    <text evidence="1">Belongs to the ATP-dependent AMP-binding enzyme family.</text>
</comment>
<dbReference type="Gene3D" id="3.40.50.980">
    <property type="match status" value="2"/>
</dbReference>
<keyword evidence="2 8" id="KW-0436">Ligase</keyword>
<dbReference type="GO" id="GO:0016877">
    <property type="term" value="F:ligase activity, forming carbon-sulfur bonds"/>
    <property type="evidence" value="ECO:0007669"/>
    <property type="project" value="UniProtKB-ARBA"/>
</dbReference>